<keyword evidence="4" id="KW-0326">Glycosidase</keyword>
<comment type="similarity">
    <text evidence="2">Belongs to the glycosyl hydrolase 43 family.</text>
</comment>
<dbReference type="RefSeq" id="WP_091073830.1">
    <property type="nucleotide sequence ID" value="NZ_LT629799.1"/>
</dbReference>
<name>A0A1H2M5M5_9ACTN</name>
<dbReference type="InterPro" id="IPR013320">
    <property type="entry name" value="ConA-like_dom_sf"/>
</dbReference>
<dbReference type="PANTHER" id="PTHR43301:SF3">
    <property type="entry name" value="ARABINAN ENDO-1,5-ALPHA-L-ARABINOSIDASE A-RELATED"/>
    <property type="match status" value="1"/>
</dbReference>
<dbReference type="Gene3D" id="2.115.10.20">
    <property type="entry name" value="Glycosyl hydrolase domain, family 43"/>
    <property type="match status" value="1"/>
</dbReference>
<comment type="pathway">
    <text evidence="1">Glycan metabolism; L-arabinan degradation.</text>
</comment>
<evidence type="ECO:0000256" key="5">
    <source>
        <dbReference type="PIRSR" id="PIRSR606710-1"/>
    </source>
</evidence>
<accession>A0A1H2M5M5</accession>
<dbReference type="GO" id="GO:0005975">
    <property type="term" value="P:carbohydrate metabolic process"/>
    <property type="evidence" value="ECO:0007669"/>
    <property type="project" value="InterPro"/>
</dbReference>
<feature type="active site" description="Proton donor" evidence="5">
    <location>
        <position position="231"/>
    </location>
</feature>
<proteinExistence type="inferred from homology"/>
<evidence type="ECO:0000256" key="4">
    <source>
        <dbReference type="ARBA" id="ARBA00023295"/>
    </source>
</evidence>
<feature type="chain" id="PRO_5009280008" evidence="8">
    <location>
        <begin position="28"/>
        <end position="760"/>
    </location>
</feature>
<organism evidence="9 10">
    <name type="scientific">Microlunatus sagamiharensis</name>
    <dbReference type="NCBI Taxonomy" id="546874"/>
    <lineage>
        <taxon>Bacteria</taxon>
        <taxon>Bacillati</taxon>
        <taxon>Actinomycetota</taxon>
        <taxon>Actinomycetes</taxon>
        <taxon>Propionibacteriales</taxon>
        <taxon>Propionibacteriaceae</taxon>
        <taxon>Microlunatus</taxon>
    </lineage>
</organism>
<evidence type="ECO:0000256" key="2">
    <source>
        <dbReference type="ARBA" id="ARBA00009865"/>
    </source>
</evidence>
<evidence type="ECO:0000256" key="3">
    <source>
        <dbReference type="ARBA" id="ARBA00022801"/>
    </source>
</evidence>
<evidence type="ECO:0000256" key="7">
    <source>
        <dbReference type="SAM" id="MobiDB-lite"/>
    </source>
</evidence>
<dbReference type="EMBL" id="LT629799">
    <property type="protein sequence ID" value="SDU88315.1"/>
    <property type="molecule type" value="Genomic_DNA"/>
</dbReference>
<dbReference type="InterPro" id="IPR006710">
    <property type="entry name" value="Glyco_hydro_43"/>
</dbReference>
<dbReference type="InterPro" id="IPR050727">
    <property type="entry name" value="GH43_arabinanases"/>
</dbReference>
<feature type="region of interest" description="Disordered" evidence="7">
    <location>
        <begin position="357"/>
        <end position="377"/>
    </location>
</feature>
<keyword evidence="8" id="KW-0732">Signal</keyword>
<sequence length="760" mass="80660">MKRLPRAAAVLAAATALLSTTSVPALAAPPVVERATYTNAVSKSFADTFADPSLIRGLDGWWYAYGTSDPLREGETTPAEIPVARSHDLATWDYVGTVFNDANRPSWAAGGAGLWAPDIRYVDGEYRLYYVVTNTTQPGVNDSAIGVATAPTPAGPWTDSGAPVVAPRPGGNGAAGDDFLWTFDPSAVTDGGRQYLFYGSYYGGIYVSELAADGRTTTGTPTQVAIDNKFEGAYVVKHGGYWYLFASTADCCAGPTTGYSVQVGRSKKITGPYVDAQGTSLTASRTGGTPVLNQNGNRWVGAGHNAVATDLAGRDWIVYHAIDRTDPYLNGISGINERPMLIDRLDWVDGWPAVRAGRGPSAGEQQGPATGGRWSTDLATGVPARWRTTGPWLRRSEEQAGGFVRSNGRATVLSGRVGSSARVEADLRSDGPSYGLTLRSGSTTVRAVVDPGVGRLRLQEQRGGRTVDSSTTRLPAGFTAADWHAVALQVRDGRAEATITHARLGDPVASTTLKVRRAATVDRAGAFADGAAVDVDNLSALPVAKPVTKLAPTPVPKRLDRSASDSFSGDRLRAGWSWVRQDDQASVTGGALRWPTEAADLNGPGGNAGVLLRDPGKGDWAIETKVSIDLGTDDVRNYQQAGIVAYADDDSFVRLSHVAIWNTRQTEFGHEQRYAGSPEGVLHAGTIAGPPAATTWLRITHRVDPANGEHELRGWTSRDGRTWVKGGVWTLPAGSDLKVGLVSHGGAGATARFDWFRLYR</sequence>
<dbReference type="OrthoDB" id="9801455at2"/>
<dbReference type="Pfam" id="PF04616">
    <property type="entry name" value="Glyco_hydro_43"/>
    <property type="match status" value="1"/>
</dbReference>
<dbReference type="CDD" id="cd18616">
    <property type="entry name" value="GH43_ABN-like"/>
    <property type="match status" value="1"/>
</dbReference>
<evidence type="ECO:0000313" key="10">
    <source>
        <dbReference type="Proteomes" id="UP000198825"/>
    </source>
</evidence>
<reference evidence="10" key="1">
    <citation type="submission" date="2016-10" db="EMBL/GenBank/DDBJ databases">
        <authorList>
            <person name="Varghese N."/>
            <person name="Submissions S."/>
        </authorList>
    </citation>
    <scope>NUCLEOTIDE SEQUENCE [LARGE SCALE GENOMIC DNA]</scope>
    <source>
        <strain evidence="10">DSM 21743</strain>
    </source>
</reference>
<dbReference type="Gene3D" id="2.60.120.200">
    <property type="match status" value="1"/>
</dbReference>
<evidence type="ECO:0000256" key="8">
    <source>
        <dbReference type="SAM" id="SignalP"/>
    </source>
</evidence>
<protein>
    <submittedName>
        <fullName evidence="9">Glycosyl hydrolases family 43</fullName>
    </submittedName>
</protein>
<feature type="active site" description="Proton acceptor" evidence="5">
    <location>
        <position position="51"/>
    </location>
</feature>
<keyword evidence="3 9" id="KW-0378">Hydrolase</keyword>
<evidence type="ECO:0000313" key="9">
    <source>
        <dbReference type="EMBL" id="SDU88315.1"/>
    </source>
</evidence>
<feature type="signal peptide" evidence="8">
    <location>
        <begin position="1"/>
        <end position="27"/>
    </location>
</feature>
<dbReference type="SUPFAM" id="SSF49899">
    <property type="entry name" value="Concanavalin A-like lectins/glucanases"/>
    <property type="match status" value="1"/>
</dbReference>
<evidence type="ECO:0000256" key="6">
    <source>
        <dbReference type="PIRSR" id="PIRSR606710-2"/>
    </source>
</evidence>
<dbReference type="AlphaFoldDB" id="A0A1H2M5M5"/>
<feature type="site" description="Important for catalytic activity, responsible for pKa modulation of the active site Glu and correct orientation of both the proton donor and substrate" evidence="6">
    <location>
        <position position="184"/>
    </location>
</feature>
<dbReference type="PANTHER" id="PTHR43301">
    <property type="entry name" value="ARABINAN ENDO-1,5-ALPHA-L-ARABINOSIDASE"/>
    <property type="match status" value="1"/>
</dbReference>
<gene>
    <name evidence="9" type="ORF">SAMN04488544_1414</name>
</gene>
<dbReference type="Proteomes" id="UP000198825">
    <property type="component" value="Chromosome I"/>
</dbReference>
<evidence type="ECO:0000256" key="1">
    <source>
        <dbReference type="ARBA" id="ARBA00004834"/>
    </source>
</evidence>
<dbReference type="InterPro" id="IPR023296">
    <property type="entry name" value="Glyco_hydro_beta-prop_sf"/>
</dbReference>
<dbReference type="STRING" id="546874.SAMN04488544_1414"/>
<dbReference type="GO" id="GO:0004553">
    <property type="term" value="F:hydrolase activity, hydrolyzing O-glycosyl compounds"/>
    <property type="evidence" value="ECO:0007669"/>
    <property type="project" value="InterPro"/>
</dbReference>
<keyword evidence="10" id="KW-1185">Reference proteome</keyword>
<dbReference type="SUPFAM" id="SSF75005">
    <property type="entry name" value="Arabinanase/levansucrase/invertase"/>
    <property type="match status" value="1"/>
</dbReference>